<organism evidence="2 3">
    <name type="scientific">Halomonas halmophila</name>
    <dbReference type="NCBI Taxonomy" id="252"/>
    <lineage>
        <taxon>Bacteria</taxon>
        <taxon>Pseudomonadati</taxon>
        <taxon>Pseudomonadota</taxon>
        <taxon>Gammaproteobacteria</taxon>
        <taxon>Oceanospirillales</taxon>
        <taxon>Halomonadaceae</taxon>
        <taxon>Halomonas</taxon>
    </lineage>
</organism>
<dbReference type="OrthoDB" id="529575at2"/>
<reference evidence="2 3" key="1">
    <citation type="submission" date="2019-06" db="EMBL/GenBank/DDBJ databases">
        <title>Whole genome shotgun sequence of Halomonas halmophila NBRC 15537.</title>
        <authorList>
            <person name="Hosoyama A."/>
            <person name="Uohara A."/>
            <person name="Ohji S."/>
            <person name="Ichikawa N."/>
        </authorList>
    </citation>
    <scope>NUCLEOTIDE SEQUENCE [LARGE SCALE GENOMIC DNA]</scope>
    <source>
        <strain evidence="2 3">NBRC 15537</strain>
    </source>
</reference>
<gene>
    <name evidence="2" type="ORF">HHA01_18770</name>
</gene>
<sequence>MPREDAWSAEEIAAIVDTYHQMLIAELGQQRYNKAALNRQLAERLPKRSRSSIEFKHCNISAILRDADCPYVAGYKPRSNYQASLVDCVEQRLLRSDQFDRAAQQAADLPAIESSPETFNNIIVEPPNTSPQVQESPGSYIAKRDYLAREARNRDLGHAGECFVMAYERQRLMALGENKLAGAVEHVAATQGDGAGFDIRSFSDDGSERWIEVKTTAFAMESAFFISPNELRCSRDHAAQYHLYRLFNFRKQPRMFCLTGDLNKKLWLEPDSYRAGVKYIV</sequence>
<dbReference type="Pfam" id="PF13020">
    <property type="entry name" value="NOV_C"/>
    <property type="match status" value="1"/>
</dbReference>
<dbReference type="RefSeq" id="WP_141320068.1">
    <property type="nucleotide sequence ID" value="NZ_BJOC01000023.1"/>
</dbReference>
<evidence type="ECO:0000313" key="2">
    <source>
        <dbReference type="EMBL" id="GED22900.1"/>
    </source>
</evidence>
<dbReference type="Proteomes" id="UP000319812">
    <property type="component" value="Unassembled WGS sequence"/>
</dbReference>
<feature type="domain" description="Protein NO VEIN C-terminal" evidence="1">
    <location>
        <begin position="160"/>
        <end position="257"/>
    </location>
</feature>
<dbReference type="AlphaFoldDB" id="A0A4Y4F5N0"/>
<proteinExistence type="predicted"/>
<evidence type="ECO:0000313" key="3">
    <source>
        <dbReference type="Proteomes" id="UP000319812"/>
    </source>
</evidence>
<protein>
    <recommendedName>
        <fullName evidence="1">Protein NO VEIN C-terminal domain-containing protein</fullName>
    </recommendedName>
</protein>
<comment type="caution">
    <text evidence="2">The sequence shown here is derived from an EMBL/GenBank/DDBJ whole genome shotgun (WGS) entry which is preliminary data.</text>
</comment>
<name>A0A4Y4F5N0_9GAMM</name>
<accession>A0A4Y4F5N0</accession>
<dbReference type="EMBL" id="BJOC01000023">
    <property type="protein sequence ID" value="GED22900.1"/>
    <property type="molecule type" value="Genomic_DNA"/>
</dbReference>
<evidence type="ECO:0000259" key="1">
    <source>
        <dbReference type="Pfam" id="PF13020"/>
    </source>
</evidence>
<dbReference type="InterPro" id="IPR024975">
    <property type="entry name" value="NOV_C"/>
</dbReference>
<keyword evidence="3" id="KW-1185">Reference proteome</keyword>